<evidence type="ECO:0000256" key="4">
    <source>
        <dbReference type="RuleBase" id="RU003684"/>
    </source>
</evidence>
<keyword evidence="2" id="KW-0479">Metal-binding</keyword>
<comment type="caution">
    <text evidence="6">The sequence shown here is derived from an EMBL/GenBank/DDBJ whole genome shotgun (WGS) entry which is preliminary data.</text>
</comment>
<organism evidence="6 7">
    <name type="scientific">Symbiodinium necroappetens</name>
    <dbReference type="NCBI Taxonomy" id="1628268"/>
    <lineage>
        <taxon>Eukaryota</taxon>
        <taxon>Sar</taxon>
        <taxon>Alveolata</taxon>
        <taxon>Dinophyceae</taxon>
        <taxon>Suessiales</taxon>
        <taxon>Symbiodiniaceae</taxon>
        <taxon>Symbiodinium</taxon>
    </lineage>
</organism>
<keyword evidence="3 4" id="KW-0378">Hydrolase</keyword>
<dbReference type="Pfam" id="PF00491">
    <property type="entry name" value="Arginase"/>
    <property type="match status" value="1"/>
</dbReference>
<dbReference type="InterPro" id="IPR020855">
    <property type="entry name" value="Ureohydrolase_Mn_BS"/>
</dbReference>
<dbReference type="PROSITE" id="PS01053">
    <property type="entry name" value="ARGINASE_1"/>
    <property type="match status" value="1"/>
</dbReference>
<protein>
    <submittedName>
        <fullName evidence="6">Gbh protein</fullName>
    </submittedName>
</protein>
<sequence length="206" mass="22155">MARRLVVVGGDHTLSYPVIKAVAEKFGPVVLVHFDSHLDTFPPMYGQHVWHGAPFRNCWEEGLLAKDGSTHIGIRATTYSAEDFHDSENMGIATLTAEDVHERGVPACVEAVWNRWRRSGNAPVYLSVDIDVLDPSVAPGTGTPEPRGSRNRRTPTSGSLALPLAALGGSPAHGTALPSGCLPAQISFFCELLILRSFPAPVCSNF</sequence>
<proteinExistence type="inferred from homology"/>
<feature type="region of interest" description="Disordered" evidence="5">
    <location>
        <begin position="136"/>
        <end position="156"/>
    </location>
</feature>
<evidence type="ECO:0000256" key="5">
    <source>
        <dbReference type="SAM" id="MobiDB-lite"/>
    </source>
</evidence>
<dbReference type="InterPro" id="IPR006035">
    <property type="entry name" value="Ureohydrolase"/>
</dbReference>
<name>A0A812N3D6_9DINO</name>
<evidence type="ECO:0000313" key="6">
    <source>
        <dbReference type="EMBL" id="CAE7291927.1"/>
    </source>
</evidence>
<reference evidence="6" key="1">
    <citation type="submission" date="2021-02" db="EMBL/GenBank/DDBJ databases">
        <authorList>
            <person name="Dougan E. K."/>
            <person name="Rhodes N."/>
            <person name="Thang M."/>
            <person name="Chan C."/>
        </authorList>
    </citation>
    <scope>NUCLEOTIDE SEQUENCE</scope>
</reference>
<evidence type="ECO:0000256" key="1">
    <source>
        <dbReference type="ARBA" id="ARBA00009227"/>
    </source>
</evidence>
<dbReference type="SUPFAM" id="SSF52768">
    <property type="entry name" value="Arginase/deacetylase"/>
    <property type="match status" value="1"/>
</dbReference>
<dbReference type="PANTHER" id="PTHR11358">
    <property type="entry name" value="ARGINASE/AGMATINASE"/>
    <property type="match status" value="1"/>
</dbReference>
<dbReference type="GO" id="GO:0008783">
    <property type="term" value="F:agmatinase activity"/>
    <property type="evidence" value="ECO:0007669"/>
    <property type="project" value="TreeGrafter"/>
</dbReference>
<evidence type="ECO:0000256" key="3">
    <source>
        <dbReference type="ARBA" id="ARBA00022801"/>
    </source>
</evidence>
<dbReference type="PROSITE" id="PS51409">
    <property type="entry name" value="ARGINASE_2"/>
    <property type="match status" value="1"/>
</dbReference>
<dbReference type="Gene3D" id="3.40.800.10">
    <property type="entry name" value="Ureohydrolase domain"/>
    <property type="match status" value="1"/>
</dbReference>
<evidence type="ECO:0000313" key="7">
    <source>
        <dbReference type="Proteomes" id="UP000601435"/>
    </source>
</evidence>
<dbReference type="GO" id="GO:0046872">
    <property type="term" value="F:metal ion binding"/>
    <property type="evidence" value="ECO:0007669"/>
    <property type="project" value="UniProtKB-KW"/>
</dbReference>
<dbReference type="Proteomes" id="UP000601435">
    <property type="component" value="Unassembled WGS sequence"/>
</dbReference>
<dbReference type="GO" id="GO:0033389">
    <property type="term" value="P:putrescine biosynthetic process from arginine, via agmatine"/>
    <property type="evidence" value="ECO:0007669"/>
    <property type="project" value="TreeGrafter"/>
</dbReference>
<dbReference type="EMBL" id="CAJNJA010012226">
    <property type="protein sequence ID" value="CAE7291927.1"/>
    <property type="molecule type" value="Genomic_DNA"/>
</dbReference>
<dbReference type="InterPro" id="IPR023696">
    <property type="entry name" value="Ureohydrolase_dom_sf"/>
</dbReference>
<evidence type="ECO:0000256" key="2">
    <source>
        <dbReference type="ARBA" id="ARBA00022723"/>
    </source>
</evidence>
<dbReference type="PANTHER" id="PTHR11358:SF26">
    <property type="entry name" value="GUANIDINO ACID HYDROLASE, MITOCHONDRIAL"/>
    <property type="match status" value="1"/>
</dbReference>
<dbReference type="AlphaFoldDB" id="A0A812N3D6"/>
<gene>
    <name evidence="6" type="primary">gbh</name>
    <name evidence="6" type="ORF">SNEC2469_LOCUS7151</name>
</gene>
<dbReference type="OrthoDB" id="428108at2759"/>
<keyword evidence="7" id="KW-1185">Reference proteome</keyword>
<accession>A0A812N3D6</accession>
<comment type="similarity">
    <text evidence="1">Belongs to the arginase family. Agmatinase subfamily.</text>
</comment>